<comment type="function">
    <text evidence="6">Subunit of the oligosaccharyl transferase (OST) complex that catalyzes the initial transfer of a defined glycan (Glc(3)Man(9)GlcNAc(2) in eukaryotes) from the lipid carrier dolichol-pyrophosphate to an asparagine residue within an Asn-X-Ser/Thr consensus motif in nascent polypeptide chains, the first step in protein N-glycosylation. N-glycosylation occurs cotranslationally and the complex associates with the Sec61 complex at the channel-forming translocon complex that mediates protein translocation across the endoplasmic reticulum (ER). All subunits are required for a maximal enzyme activity.</text>
</comment>
<dbReference type="Pfam" id="PF05251">
    <property type="entry name" value="Ost5"/>
    <property type="match status" value="1"/>
</dbReference>
<evidence type="ECO:0000313" key="8">
    <source>
        <dbReference type="Proteomes" id="UP000030672"/>
    </source>
</evidence>
<organism evidence="7 8">
    <name type="scientific">Aureobasidium melanogenum (strain CBS 110374)</name>
    <name type="common">Aureobasidium pullulans var. melanogenum</name>
    <dbReference type="NCBI Taxonomy" id="1043003"/>
    <lineage>
        <taxon>Eukaryota</taxon>
        <taxon>Fungi</taxon>
        <taxon>Dikarya</taxon>
        <taxon>Ascomycota</taxon>
        <taxon>Pezizomycotina</taxon>
        <taxon>Dothideomycetes</taxon>
        <taxon>Dothideomycetidae</taxon>
        <taxon>Dothideales</taxon>
        <taxon>Saccotheciaceae</taxon>
        <taxon>Aureobasidium</taxon>
    </lineage>
</organism>
<name>A0A074W2A2_AURM1</name>
<feature type="transmembrane region" description="Helical" evidence="6">
    <location>
        <begin position="28"/>
        <end position="47"/>
    </location>
</feature>
<comment type="subcellular location">
    <subcellularLocation>
        <location evidence="1 6">Membrane</location>
        <topology evidence="1 6">Multi-pass membrane protein</topology>
    </subcellularLocation>
</comment>
<dbReference type="GO" id="GO:0006487">
    <property type="term" value="P:protein N-linked glycosylation"/>
    <property type="evidence" value="ECO:0007669"/>
    <property type="project" value="UniProtKB-UniRule"/>
</dbReference>
<keyword evidence="8" id="KW-1185">Reference proteome</keyword>
<gene>
    <name evidence="7" type="ORF">M437DRAFT_36586</name>
</gene>
<accession>A0A074W2A2</accession>
<keyword evidence="5 6" id="KW-0472">Membrane</keyword>
<dbReference type="GO" id="GO:0008250">
    <property type="term" value="C:oligosaccharyltransferase complex"/>
    <property type="evidence" value="ECO:0007669"/>
    <property type="project" value="UniProtKB-UniRule"/>
</dbReference>
<sequence length="80" mass="8369">MSVQPLNDLWEAAAGQPYEPSIGKNSHFVVGITLLFTALILSGYFGLNPSLKNLPLIGLPASLAAGFGAVYMICAVGVYV</sequence>
<dbReference type="HOGENOM" id="CLU_180978_0_0_1"/>
<evidence type="ECO:0000256" key="5">
    <source>
        <dbReference type="ARBA" id="ARBA00023136"/>
    </source>
</evidence>
<comment type="similarity">
    <text evidence="2 6">Belongs to the OST5 family.</text>
</comment>
<comment type="subunit">
    <text evidence="6">Component of the oligosaccharyltransferase (OST) complex.</text>
</comment>
<evidence type="ECO:0000256" key="1">
    <source>
        <dbReference type="ARBA" id="ARBA00004141"/>
    </source>
</evidence>
<protein>
    <recommendedName>
        <fullName evidence="6">Dolichyl-diphosphooligosaccharide-protein glycosyltransferase subunit OST5</fullName>
    </recommendedName>
</protein>
<evidence type="ECO:0000313" key="7">
    <source>
        <dbReference type="EMBL" id="KEQ67230.1"/>
    </source>
</evidence>
<dbReference type="GeneID" id="63912851"/>
<dbReference type="Proteomes" id="UP000030672">
    <property type="component" value="Unassembled WGS sequence"/>
</dbReference>
<dbReference type="EMBL" id="KL584824">
    <property type="protein sequence ID" value="KEQ67230.1"/>
    <property type="molecule type" value="Genomic_DNA"/>
</dbReference>
<evidence type="ECO:0000256" key="2">
    <source>
        <dbReference type="ARBA" id="ARBA00009825"/>
    </source>
</evidence>
<evidence type="ECO:0000256" key="4">
    <source>
        <dbReference type="ARBA" id="ARBA00022989"/>
    </source>
</evidence>
<proteinExistence type="inferred from homology"/>
<evidence type="ECO:0000256" key="3">
    <source>
        <dbReference type="ARBA" id="ARBA00022692"/>
    </source>
</evidence>
<keyword evidence="3 6" id="KW-0812">Transmembrane</keyword>
<dbReference type="InterPro" id="IPR007915">
    <property type="entry name" value="TMEM258/Ost5"/>
</dbReference>
<reference evidence="7 8" key="1">
    <citation type="journal article" date="2014" name="BMC Genomics">
        <title>Genome sequencing of four Aureobasidium pullulans varieties: biotechnological potential, stress tolerance, and description of new species.</title>
        <authorList>
            <person name="Gostin Ar C."/>
            <person name="Ohm R.A."/>
            <person name="Kogej T."/>
            <person name="Sonjak S."/>
            <person name="Turk M."/>
            <person name="Zajc J."/>
            <person name="Zalar P."/>
            <person name="Grube M."/>
            <person name="Sun H."/>
            <person name="Han J."/>
            <person name="Sharma A."/>
            <person name="Chiniquy J."/>
            <person name="Ngan C.Y."/>
            <person name="Lipzen A."/>
            <person name="Barry K."/>
            <person name="Grigoriev I.V."/>
            <person name="Gunde-Cimerman N."/>
        </authorList>
    </citation>
    <scope>NUCLEOTIDE SEQUENCE [LARGE SCALE GENOMIC DNA]</scope>
    <source>
        <strain evidence="7 8">CBS 110374</strain>
    </source>
</reference>
<evidence type="ECO:0000256" key="6">
    <source>
        <dbReference type="RuleBase" id="RU367008"/>
    </source>
</evidence>
<dbReference type="AlphaFoldDB" id="A0A074W2A2"/>
<keyword evidence="4 6" id="KW-1133">Transmembrane helix</keyword>
<feature type="transmembrane region" description="Helical" evidence="6">
    <location>
        <begin position="54"/>
        <end position="79"/>
    </location>
</feature>
<dbReference type="RefSeq" id="XP_040884253.1">
    <property type="nucleotide sequence ID" value="XM_041019478.1"/>
</dbReference>
<dbReference type="STRING" id="1043003.A0A074W2A2"/>